<evidence type="ECO:0000313" key="2">
    <source>
        <dbReference type="EMBL" id="RHZ79980.1"/>
    </source>
</evidence>
<name>A0A397J534_9GLOM</name>
<proteinExistence type="predicted"/>
<comment type="caution">
    <text evidence="2">The sequence shown here is derived from an EMBL/GenBank/DDBJ whole genome shotgun (WGS) entry which is preliminary data.</text>
</comment>
<accession>A0A397J534</accession>
<keyword evidence="3" id="KW-1185">Reference proteome</keyword>
<organism evidence="2 3">
    <name type="scientific">Diversispora epigaea</name>
    <dbReference type="NCBI Taxonomy" id="1348612"/>
    <lineage>
        <taxon>Eukaryota</taxon>
        <taxon>Fungi</taxon>
        <taxon>Fungi incertae sedis</taxon>
        <taxon>Mucoromycota</taxon>
        <taxon>Glomeromycotina</taxon>
        <taxon>Glomeromycetes</taxon>
        <taxon>Diversisporales</taxon>
        <taxon>Diversisporaceae</taxon>
        <taxon>Diversispora</taxon>
    </lineage>
</organism>
<keyword evidence="1" id="KW-0472">Membrane</keyword>
<gene>
    <name evidence="2" type="ORF">Glove_139g169</name>
</gene>
<keyword evidence="1" id="KW-1133">Transmembrane helix</keyword>
<dbReference type="AlphaFoldDB" id="A0A397J534"/>
<evidence type="ECO:0000313" key="3">
    <source>
        <dbReference type="Proteomes" id="UP000266861"/>
    </source>
</evidence>
<dbReference type="EMBL" id="PQFF01000130">
    <property type="protein sequence ID" value="RHZ79980.1"/>
    <property type="molecule type" value="Genomic_DNA"/>
</dbReference>
<keyword evidence="1" id="KW-0812">Transmembrane</keyword>
<evidence type="ECO:0000256" key="1">
    <source>
        <dbReference type="SAM" id="Phobius"/>
    </source>
</evidence>
<protein>
    <submittedName>
        <fullName evidence="2">Uncharacterized protein</fullName>
    </submittedName>
</protein>
<reference evidence="2 3" key="1">
    <citation type="submission" date="2018-08" db="EMBL/GenBank/DDBJ databases">
        <title>Genome and evolution of the arbuscular mycorrhizal fungus Diversispora epigaea (formerly Glomus versiforme) and its bacterial endosymbionts.</title>
        <authorList>
            <person name="Sun X."/>
            <person name="Fei Z."/>
            <person name="Harrison M."/>
        </authorList>
    </citation>
    <scope>NUCLEOTIDE SEQUENCE [LARGE SCALE GENOMIC DNA]</scope>
    <source>
        <strain evidence="2 3">IT104</strain>
    </source>
</reference>
<feature type="transmembrane region" description="Helical" evidence="1">
    <location>
        <begin position="69"/>
        <end position="91"/>
    </location>
</feature>
<sequence length="149" mass="17259">MDVSKAFKKELDNASTIRLQGETCQKLKNHSILYAIAKIVNHCKNVLIYFIDNFHLSKEEQDKTRSDNYMLPSIILCPLIASSCIFNLFLIRAYYTENVNQIDVFISDNNRINWTPLFHKVVNMHVEPQTVDSFGIINTETELDNRCSL</sequence>
<dbReference type="Proteomes" id="UP000266861">
    <property type="component" value="Unassembled WGS sequence"/>
</dbReference>